<evidence type="ECO:0000256" key="13">
    <source>
        <dbReference type="SAM" id="MobiDB-lite"/>
    </source>
</evidence>
<reference evidence="14" key="2">
    <citation type="submission" date="2025-08" db="UniProtKB">
        <authorList>
            <consortium name="Ensembl"/>
        </authorList>
    </citation>
    <scope>IDENTIFICATION</scope>
</reference>
<dbReference type="Ensembl" id="ENSCAFT00030006255.1">
    <property type="protein sequence ID" value="ENSCAFP00030005511.1"/>
    <property type="gene ID" value="ENSCAFG00030003345.1"/>
</dbReference>
<accession>A0A8C0MA00</accession>
<gene>
    <name evidence="14" type="primary">QDPR</name>
</gene>
<dbReference type="AlphaFoldDB" id="A0A8C0MA00"/>
<comment type="catalytic activity">
    <reaction evidence="12">
        <text>5,6,7,8-tetrahydropteridine + NAD(+) = 6,7-dihydropteridine + NADH + H(+)</text>
        <dbReference type="Rhea" id="RHEA:17869"/>
        <dbReference type="ChEBI" id="CHEBI:15378"/>
        <dbReference type="ChEBI" id="CHEBI:28889"/>
        <dbReference type="ChEBI" id="CHEBI:30156"/>
        <dbReference type="ChEBI" id="CHEBI:57540"/>
        <dbReference type="ChEBI" id="CHEBI:57945"/>
        <dbReference type="EC" id="1.5.1.34"/>
    </reaction>
    <physiologicalReaction direction="right-to-left" evidence="12">
        <dbReference type="Rhea" id="RHEA:17871"/>
    </physiologicalReaction>
</comment>
<evidence type="ECO:0000256" key="12">
    <source>
        <dbReference type="ARBA" id="ARBA00047536"/>
    </source>
</evidence>
<dbReference type="EC" id="1.5.1.34" evidence="7"/>
<evidence type="ECO:0000256" key="11">
    <source>
        <dbReference type="ARBA" id="ARBA00047429"/>
    </source>
</evidence>
<organism evidence="14 15">
    <name type="scientific">Canis lupus familiaris</name>
    <name type="common">Dog</name>
    <name type="synonym">Canis familiaris</name>
    <dbReference type="NCBI Taxonomy" id="9615"/>
    <lineage>
        <taxon>Eukaryota</taxon>
        <taxon>Metazoa</taxon>
        <taxon>Chordata</taxon>
        <taxon>Craniata</taxon>
        <taxon>Vertebrata</taxon>
        <taxon>Euteleostomi</taxon>
        <taxon>Mammalia</taxon>
        <taxon>Eutheria</taxon>
        <taxon>Laurasiatheria</taxon>
        <taxon>Carnivora</taxon>
        <taxon>Caniformia</taxon>
        <taxon>Canidae</taxon>
        <taxon>Canis</taxon>
    </lineage>
</organism>
<comment type="function">
    <text evidence="6">Catalyzes the conversion of quinonoid dihydrobiopterin into tetrahydrobiopterin.</text>
</comment>
<evidence type="ECO:0000313" key="14">
    <source>
        <dbReference type="Ensembl" id="ENSCAFP00030005511.1"/>
    </source>
</evidence>
<dbReference type="PROSITE" id="PS00061">
    <property type="entry name" value="ADH_SHORT"/>
    <property type="match status" value="1"/>
</dbReference>
<comment type="catalytic activity">
    <reaction evidence="11">
        <text>5,6,7,8-tetrahydropteridine + NADP(+) = 6,7-dihydropteridine + NADPH + H(+)</text>
        <dbReference type="Rhea" id="RHEA:17865"/>
        <dbReference type="ChEBI" id="CHEBI:15378"/>
        <dbReference type="ChEBI" id="CHEBI:28889"/>
        <dbReference type="ChEBI" id="CHEBI:30156"/>
        <dbReference type="ChEBI" id="CHEBI:57783"/>
        <dbReference type="ChEBI" id="CHEBI:58349"/>
        <dbReference type="EC" id="1.5.1.34"/>
    </reaction>
    <physiologicalReaction direction="right-to-left" evidence="11">
        <dbReference type="Rhea" id="RHEA:17867"/>
    </physiologicalReaction>
</comment>
<sequence length="307" mass="32375">MRAGVPGPQLGVPGCWLAPRVCPRCARGARPLLCKEAGDGAARSGSARPRENSRARWRGAGLRVGERQRGGGSGISLPGAGRCCVTPSNLTFLIRKMEWVASIDVVENEEASASVVVKMTDSFTEQADQVTAEVGKLLGEEKVDAILCVAGGWAGGNAKSKSLFKNCDLMWKQSMWTSTISSHLATKHLKEGGILTLAGAKAALDGTPGMIGYGMAKGAVHQLCQSLAGKNSGMPSGSAAIAVLPVTLDTPMNRKSMPEADFSSWTPLEFLVETFHDWITGKNRPSSGSLIQVVTTEGKTELTPAYF</sequence>
<evidence type="ECO:0000313" key="15">
    <source>
        <dbReference type="Proteomes" id="UP000694429"/>
    </source>
</evidence>
<comment type="subunit">
    <text evidence="2">Homodimer.</text>
</comment>
<feature type="region of interest" description="Disordered" evidence="13">
    <location>
        <begin position="38"/>
        <end position="57"/>
    </location>
</feature>
<dbReference type="Proteomes" id="UP000694429">
    <property type="component" value="Chromosome 3"/>
</dbReference>
<protein>
    <recommendedName>
        <fullName evidence="8">Dihydropteridine reductase</fullName>
        <ecNumber evidence="7">1.5.1.34</ecNumber>
    </recommendedName>
    <alternativeName>
        <fullName evidence="10">HDHPR</fullName>
    </alternativeName>
    <alternativeName>
        <fullName evidence="9">Quinoid dihydropteridine reductase</fullName>
    </alternativeName>
</protein>
<dbReference type="InterPro" id="IPR036291">
    <property type="entry name" value="NAD(P)-bd_dom_sf"/>
</dbReference>
<dbReference type="CDD" id="cd05334">
    <property type="entry name" value="DHPR_SDR_c_like"/>
    <property type="match status" value="1"/>
</dbReference>
<keyword evidence="4" id="KW-0560">Oxidoreductase</keyword>
<dbReference type="PANTHER" id="PTHR15104">
    <property type="entry name" value="DIHYDROPTERIDINE REDUCTASE"/>
    <property type="match status" value="1"/>
</dbReference>
<evidence type="ECO:0000256" key="6">
    <source>
        <dbReference type="ARBA" id="ARBA00037099"/>
    </source>
</evidence>
<evidence type="ECO:0000256" key="4">
    <source>
        <dbReference type="ARBA" id="ARBA00023002"/>
    </source>
</evidence>
<dbReference type="SUPFAM" id="SSF51735">
    <property type="entry name" value="NAD(P)-binding Rossmann-fold domains"/>
    <property type="match status" value="1"/>
</dbReference>
<dbReference type="Gene3D" id="3.40.50.720">
    <property type="entry name" value="NAD(P)-binding Rossmann-like Domain"/>
    <property type="match status" value="1"/>
</dbReference>
<evidence type="ECO:0000256" key="2">
    <source>
        <dbReference type="ARBA" id="ARBA00011738"/>
    </source>
</evidence>
<evidence type="ECO:0000256" key="9">
    <source>
        <dbReference type="ARBA" id="ARBA00041348"/>
    </source>
</evidence>
<dbReference type="GO" id="GO:0004155">
    <property type="term" value="F:6,7-dihydropteridine reductase activity"/>
    <property type="evidence" value="ECO:0007669"/>
    <property type="project" value="UniProtKB-EC"/>
</dbReference>
<comment type="similarity">
    <text evidence="1">Belongs to the short-chain dehydrogenases/reductases (SDR) family.</text>
</comment>
<evidence type="ECO:0000256" key="10">
    <source>
        <dbReference type="ARBA" id="ARBA00042518"/>
    </source>
</evidence>
<dbReference type="GO" id="GO:0006729">
    <property type="term" value="P:tetrahydrobiopterin biosynthetic process"/>
    <property type="evidence" value="ECO:0007669"/>
    <property type="project" value="UniProtKB-KW"/>
</dbReference>
<dbReference type="PANTHER" id="PTHR15104:SF0">
    <property type="entry name" value="DIHYDROPTERIDINE REDUCTASE"/>
    <property type="match status" value="1"/>
</dbReference>
<evidence type="ECO:0000256" key="3">
    <source>
        <dbReference type="ARBA" id="ARBA00022857"/>
    </source>
</evidence>
<dbReference type="OrthoDB" id="1204at2759"/>
<evidence type="ECO:0000256" key="1">
    <source>
        <dbReference type="ARBA" id="ARBA00006484"/>
    </source>
</evidence>
<keyword evidence="3" id="KW-0521">NADP</keyword>
<proteinExistence type="inferred from homology"/>
<dbReference type="InterPro" id="IPR020904">
    <property type="entry name" value="Sc_DH/Rdtase_CS"/>
</dbReference>
<keyword evidence="5" id="KW-0783">Tetrahydrobiopterin biosynthesis</keyword>
<evidence type="ECO:0000256" key="5">
    <source>
        <dbReference type="ARBA" id="ARBA00023007"/>
    </source>
</evidence>
<evidence type="ECO:0000256" key="7">
    <source>
        <dbReference type="ARBA" id="ARBA00039153"/>
    </source>
</evidence>
<reference evidence="14" key="1">
    <citation type="submission" date="2019-03" db="EMBL/GenBank/DDBJ databases">
        <authorList>
            <person name="Warren W.C."/>
            <person name="Johnson G.S."/>
        </authorList>
    </citation>
    <scope>NUCLEOTIDE SEQUENCE [LARGE SCALE GENOMIC DNA]</scope>
    <source>
        <strain evidence="14">Basenji</strain>
    </source>
</reference>
<dbReference type="FunFam" id="3.40.50.720:FF:000157">
    <property type="entry name" value="Quinoid dihydropteridine reductase"/>
    <property type="match status" value="1"/>
</dbReference>
<evidence type="ECO:0000256" key="8">
    <source>
        <dbReference type="ARBA" id="ARBA00039520"/>
    </source>
</evidence>
<name>A0A8C0MA00_CANLF</name>